<dbReference type="Pfam" id="PF00051">
    <property type="entry name" value="Kringle"/>
    <property type="match status" value="1"/>
</dbReference>
<dbReference type="EMBL" id="CAIIXF020000002">
    <property type="protein sequence ID" value="CAH1777809.1"/>
    <property type="molecule type" value="Genomic_DNA"/>
</dbReference>
<dbReference type="PROSITE" id="PS50070">
    <property type="entry name" value="KRINGLE_2"/>
    <property type="match status" value="1"/>
</dbReference>
<feature type="non-terminal residue" evidence="2">
    <location>
        <position position="1"/>
    </location>
</feature>
<organism evidence="2 3">
    <name type="scientific">Owenia fusiformis</name>
    <name type="common">Polychaete worm</name>
    <dbReference type="NCBI Taxonomy" id="6347"/>
    <lineage>
        <taxon>Eukaryota</taxon>
        <taxon>Metazoa</taxon>
        <taxon>Spiralia</taxon>
        <taxon>Lophotrochozoa</taxon>
        <taxon>Annelida</taxon>
        <taxon>Polychaeta</taxon>
        <taxon>Sedentaria</taxon>
        <taxon>Canalipalpata</taxon>
        <taxon>Sabellida</taxon>
        <taxon>Oweniida</taxon>
        <taxon>Oweniidae</taxon>
        <taxon>Owenia</taxon>
    </lineage>
</organism>
<dbReference type="PANTHER" id="PTHR24261">
    <property type="entry name" value="PLASMINOGEN-RELATED"/>
    <property type="match status" value="1"/>
</dbReference>
<comment type="caution">
    <text evidence="1">Lacks conserved residue(s) required for the propagation of feature annotation.</text>
</comment>
<keyword evidence="1" id="KW-0420">Kringle</keyword>
<dbReference type="OrthoDB" id="272018at2759"/>
<sequence length="128" mass="14573">TILQCDRFKSSRPKPTPPPQRKECKGTLLGNEYTGTISYTHSGIPCQRWDSQTPQPHPPYDDTFFPDGTVYDASNFCRNPTNHITGPWCFTTDPYVRWQQCSIPYCECKTDPLGLTYKGQRSYTVGGK</sequence>
<dbReference type="InterPro" id="IPR000001">
    <property type="entry name" value="Kringle"/>
</dbReference>
<dbReference type="PROSITE" id="PS00021">
    <property type="entry name" value="KRINGLE_1"/>
    <property type="match status" value="1"/>
</dbReference>
<dbReference type="AlphaFoldDB" id="A0A8J1TIK1"/>
<dbReference type="InterPro" id="IPR013806">
    <property type="entry name" value="Kringle-like"/>
</dbReference>
<dbReference type="Gene3D" id="2.40.20.10">
    <property type="entry name" value="Plasminogen Kringle 4"/>
    <property type="match status" value="1"/>
</dbReference>
<evidence type="ECO:0000313" key="2">
    <source>
        <dbReference type="EMBL" id="CAH1777809.1"/>
    </source>
</evidence>
<accession>A0A8J1TIK1</accession>
<dbReference type="CDD" id="cd00108">
    <property type="entry name" value="KR"/>
    <property type="match status" value="1"/>
</dbReference>
<evidence type="ECO:0000313" key="3">
    <source>
        <dbReference type="Proteomes" id="UP000749559"/>
    </source>
</evidence>
<gene>
    <name evidence="2" type="ORF">OFUS_LOCUS4805</name>
</gene>
<dbReference type="InterPro" id="IPR018056">
    <property type="entry name" value="Kringle_CS"/>
</dbReference>
<dbReference type="InterPro" id="IPR038178">
    <property type="entry name" value="Kringle_sf"/>
</dbReference>
<comment type="caution">
    <text evidence="2">The sequence shown here is derived from an EMBL/GenBank/DDBJ whole genome shotgun (WGS) entry which is preliminary data.</text>
</comment>
<reference evidence="2" key="1">
    <citation type="submission" date="2022-03" db="EMBL/GenBank/DDBJ databases">
        <authorList>
            <person name="Martin C."/>
        </authorList>
    </citation>
    <scope>NUCLEOTIDE SEQUENCE</scope>
</reference>
<proteinExistence type="predicted"/>
<dbReference type="PANTHER" id="PTHR24261:SF7">
    <property type="entry name" value="KRINGLE DOMAIN-CONTAINING PROTEIN"/>
    <property type="match status" value="1"/>
</dbReference>
<dbReference type="Proteomes" id="UP000749559">
    <property type="component" value="Unassembled WGS sequence"/>
</dbReference>
<dbReference type="SMART" id="SM00130">
    <property type="entry name" value="KR"/>
    <property type="match status" value="1"/>
</dbReference>
<dbReference type="PRINTS" id="PR00018">
    <property type="entry name" value="KRINGLE"/>
</dbReference>
<protein>
    <submittedName>
        <fullName evidence="2">Uncharacterized protein</fullName>
    </submittedName>
</protein>
<keyword evidence="3" id="KW-1185">Reference proteome</keyword>
<name>A0A8J1TIK1_OWEFU</name>
<dbReference type="InterPro" id="IPR050759">
    <property type="entry name" value="Serine_protease_kringle"/>
</dbReference>
<feature type="non-terminal residue" evidence="2">
    <location>
        <position position="128"/>
    </location>
</feature>
<dbReference type="SUPFAM" id="SSF57440">
    <property type="entry name" value="Kringle-like"/>
    <property type="match status" value="1"/>
</dbReference>
<evidence type="ECO:0000256" key="1">
    <source>
        <dbReference type="PROSITE-ProRule" id="PRU00121"/>
    </source>
</evidence>